<protein>
    <submittedName>
        <fullName evidence="5">UDP-N-acetylmuramoyl-L-alanyl-D-glutamate--2, 6-diaminopimelate ligase</fullName>
        <ecNumber evidence="5">6.3.2.13</ecNumber>
    </submittedName>
</protein>
<evidence type="ECO:0000259" key="3">
    <source>
        <dbReference type="Pfam" id="PF02875"/>
    </source>
</evidence>
<dbReference type="HAMAP" id="MF_00208">
    <property type="entry name" value="MurE"/>
    <property type="match status" value="1"/>
</dbReference>
<dbReference type="NCBIfam" id="NF001124">
    <property type="entry name" value="PRK00139.1-2"/>
    <property type="match status" value="1"/>
</dbReference>
<dbReference type="InterPro" id="IPR005761">
    <property type="entry name" value="UDP-N-AcMur-Glu-dNH2Pim_ligase"/>
</dbReference>
<dbReference type="EMBL" id="VSSQ01021476">
    <property type="protein sequence ID" value="MPM67087.1"/>
    <property type="molecule type" value="Genomic_DNA"/>
</dbReference>
<name>A0A645BPA9_9ZZZZ</name>
<evidence type="ECO:0000259" key="4">
    <source>
        <dbReference type="Pfam" id="PF08245"/>
    </source>
</evidence>
<evidence type="ECO:0000259" key="2">
    <source>
        <dbReference type="Pfam" id="PF01225"/>
    </source>
</evidence>
<dbReference type="NCBIfam" id="NF001126">
    <property type="entry name" value="PRK00139.1-4"/>
    <property type="match status" value="1"/>
</dbReference>
<gene>
    <name evidence="5" type="primary">murE_39</name>
    <name evidence="5" type="ORF">SDC9_114004</name>
</gene>
<dbReference type="InterPro" id="IPR004101">
    <property type="entry name" value="Mur_ligase_C"/>
</dbReference>
<dbReference type="EC" id="6.3.2.13" evidence="5"/>
<dbReference type="Gene3D" id="3.90.190.20">
    <property type="entry name" value="Mur ligase, C-terminal domain"/>
    <property type="match status" value="1"/>
</dbReference>
<feature type="domain" description="Mur ligase N-terminal catalytic" evidence="2">
    <location>
        <begin position="23"/>
        <end position="94"/>
    </location>
</feature>
<sequence>MQIQTILNSFLYTEIVNNQAITISEIAYNSNKCTDNCIFVAIKGTSTDGSIFIDDAISKGAKVIVCENLPATVHNDITYIIVPNSRVALAELAYIFYDYPAKKMKIIGITGTNGKTTTTFLLKSAIETAGKKVAVIGTAGIYINDKKIEATHTTPESLELAQLFKEMNKENIEYVVMEVSSHALAMHRTHGINFTIAAFTNLTHDHLDLHNTLEEYANAKKMLFDGLNNDSIAVVNADDKYAEFMIANSKAKKITISSSNKQSADYFIDNVAIDKHNSKFTILNKNEKYDIETQLTAFFNVQNAALAIAICFELGLDKDLVMKGIHESKGAKGRLELVKIKTGATAFVDYAHTPDALEKVLITCKDLLVEKNSTVEKKASGKLICVFGCGGDRDKTKRAVMGEIAEKYADIVIVTSDNPRTEDPILIIEDILKGIKNKSNVHTINNRSEAIKFAVSISSSKDIVLVDGKGHENYQIIGKEKRFFSDIEELIR</sequence>
<dbReference type="InterPro" id="IPR036565">
    <property type="entry name" value="Mur-like_cat_sf"/>
</dbReference>
<comment type="similarity">
    <text evidence="1">Belongs to the MurCDEF family. MurE subfamily.</text>
</comment>
<dbReference type="PANTHER" id="PTHR23135:SF4">
    <property type="entry name" value="UDP-N-ACETYLMURAMOYL-L-ALANYL-D-GLUTAMATE--2,6-DIAMINOPIMELATE LIGASE MURE HOMOLOG, CHLOROPLASTIC"/>
    <property type="match status" value="1"/>
</dbReference>
<dbReference type="InterPro" id="IPR035911">
    <property type="entry name" value="MurE/MurF_N"/>
</dbReference>
<dbReference type="AlphaFoldDB" id="A0A645BPA9"/>
<dbReference type="PANTHER" id="PTHR23135">
    <property type="entry name" value="MUR LIGASE FAMILY MEMBER"/>
    <property type="match status" value="1"/>
</dbReference>
<dbReference type="Pfam" id="PF02875">
    <property type="entry name" value="Mur_ligase_C"/>
    <property type="match status" value="1"/>
</dbReference>
<dbReference type="Gene3D" id="3.40.1190.10">
    <property type="entry name" value="Mur-like, catalytic domain"/>
    <property type="match status" value="1"/>
</dbReference>
<dbReference type="GO" id="GO:0008360">
    <property type="term" value="P:regulation of cell shape"/>
    <property type="evidence" value="ECO:0007669"/>
    <property type="project" value="InterPro"/>
</dbReference>
<dbReference type="GO" id="GO:0008765">
    <property type="term" value="F:UDP-N-acetylmuramoylalanyl-D-glutamate-2,6-diaminopimelate ligase activity"/>
    <property type="evidence" value="ECO:0007669"/>
    <property type="project" value="UniProtKB-EC"/>
</dbReference>
<dbReference type="SUPFAM" id="SSF53244">
    <property type="entry name" value="MurD-like peptide ligases, peptide-binding domain"/>
    <property type="match status" value="1"/>
</dbReference>
<evidence type="ECO:0000313" key="5">
    <source>
        <dbReference type="EMBL" id="MPM67087.1"/>
    </source>
</evidence>
<organism evidence="5">
    <name type="scientific">bioreactor metagenome</name>
    <dbReference type="NCBI Taxonomy" id="1076179"/>
    <lineage>
        <taxon>unclassified sequences</taxon>
        <taxon>metagenomes</taxon>
        <taxon>ecological metagenomes</taxon>
    </lineage>
</organism>
<accession>A0A645BPA9</accession>
<evidence type="ECO:0000256" key="1">
    <source>
        <dbReference type="ARBA" id="ARBA00005898"/>
    </source>
</evidence>
<keyword evidence="5" id="KW-0436">Ligase</keyword>
<dbReference type="GO" id="GO:0051301">
    <property type="term" value="P:cell division"/>
    <property type="evidence" value="ECO:0007669"/>
    <property type="project" value="InterPro"/>
</dbReference>
<proteinExistence type="inferred from homology"/>
<dbReference type="SUPFAM" id="SSF63418">
    <property type="entry name" value="MurE/MurF N-terminal domain"/>
    <property type="match status" value="1"/>
</dbReference>
<dbReference type="GO" id="GO:0005737">
    <property type="term" value="C:cytoplasm"/>
    <property type="evidence" value="ECO:0007669"/>
    <property type="project" value="InterPro"/>
</dbReference>
<dbReference type="Pfam" id="PF01225">
    <property type="entry name" value="Mur_ligase"/>
    <property type="match status" value="1"/>
</dbReference>
<dbReference type="Pfam" id="PF08245">
    <property type="entry name" value="Mur_ligase_M"/>
    <property type="match status" value="1"/>
</dbReference>
<dbReference type="Gene3D" id="3.40.1390.10">
    <property type="entry name" value="MurE/MurF, N-terminal domain"/>
    <property type="match status" value="1"/>
</dbReference>
<dbReference type="InterPro" id="IPR000713">
    <property type="entry name" value="Mur_ligase_N"/>
</dbReference>
<reference evidence="5" key="1">
    <citation type="submission" date="2019-08" db="EMBL/GenBank/DDBJ databases">
        <authorList>
            <person name="Kucharzyk K."/>
            <person name="Murdoch R.W."/>
            <person name="Higgins S."/>
            <person name="Loffler F."/>
        </authorList>
    </citation>
    <scope>NUCLEOTIDE SEQUENCE</scope>
</reference>
<dbReference type="GO" id="GO:0005524">
    <property type="term" value="F:ATP binding"/>
    <property type="evidence" value="ECO:0007669"/>
    <property type="project" value="InterPro"/>
</dbReference>
<feature type="domain" description="Mur ligase central" evidence="4">
    <location>
        <begin position="109"/>
        <end position="310"/>
    </location>
</feature>
<dbReference type="NCBIfam" id="TIGR01085">
    <property type="entry name" value="murE"/>
    <property type="match status" value="1"/>
</dbReference>
<dbReference type="InterPro" id="IPR013221">
    <property type="entry name" value="Mur_ligase_cen"/>
</dbReference>
<dbReference type="InterPro" id="IPR036615">
    <property type="entry name" value="Mur_ligase_C_dom_sf"/>
</dbReference>
<feature type="domain" description="Mur ligase C-terminal" evidence="3">
    <location>
        <begin position="333"/>
        <end position="470"/>
    </location>
</feature>
<comment type="caution">
    <text evidence="5">The sequence shown here is derived from an EMBL/GenBank/DDBJ whole genome shotgun (WGS) entry which is preliminary data.</text>
</comment>
<dbReference type="SUPFAM" id="SSF53623">
    <property type="entry name" value="MurD-like peptide ligases, catalytic domain"/>
    <property type="match status" value="1"/>
</dbReference>